<dbReference type="Gene3D" id="3.40.50.1240">
    <property type="entry name" value="Phosphoglycerate mutase-like"/>
    <property type="match status" value="1"/>
</dbReference>
<proteinExistence type="predicted"/>
<dbReference type="GO" id="GO:0070297">
    <property type="term" value="P:regulation of phosphorelay signal transduction system"/>
    <property type="evidence" value="ECO:0007669"/>
    <property type="project" value="TreeGrafter"/>
</dbReference>
<evidence type="ECO:0000313" key="4">
    <source>
        <dbReference type="Proteomes" id="UP000199515"/>
    </source>
</evidence>
<dbReference type="GO" id="GO:0101006">
    <property type="term" value="F:protein histidine phosphatase activity"/>
    <property type="evidence" value="ECO:0007669"/>
    <property type="project" value="TreeGrafter"/>
</dbReference>
<dbReference type="PANTHER" id="PTHR48100:SF15">
    <property type="entry name" value="SEDOHEPTULOSE 1,7-BISPHOSPHATASE"/>
    <property type="match status" value="1"/>
</dbReference>
<evidence type="ECO:0000313" key="3">
    <source>
        <dbReference type="EMBL" id="SDX73780.1"/>
    </source>
</evidence>
<feature type="active site" description="Proton donor/acceptor" evidence="1">
    <location>
        <position position="77"/>
    </location>
</feature>
<dbReference type="CDD" id="cd07067">
    <property type="entry name" value="HP_PGM_like"/>
    <property type="match status" value="1"/>
</dbReference>
<reference evidence="3 4" key="1">
    <citation type="submission" date="2016-10" db="EMBL/GenBank/DDBJ databases">
        <authorList>
            <person name="de Groot N.N."/>
        </authorList>
    </citation>
    <scope>NUCLEOTIDE SEQUENCE [LARGE SCALE GENOMIC DNA]</scope>
    <source>
        <strain evidence="3 4">CPCC 202699</strain>
    </source>
</reference>
<dbReference type="RefSeq" id="WP_091289707.1">
    <property type="nucleotide sequence ID" value="NZ_FNON01000003.1"/>
</dbReference>
<dbReference type="SUPFAM" id="SSF53254">
    <property type="entry name" value="Phosphoglycerate mutase-like"/>
    <property type="match status" value="1"/>
</dbReference>
<dbReference type="SMART" id="SM00855">
    <property type="entry name" value="PGAM"/>
    <property type="match status" value="1"/>
</dbReference>
<dbReference type="InterPro" id="IPR050275">
    <property type="entry name" value="PGM_Phosphatase"/>
</dbReference>
<dbReference type="EMBL" id="FNON01000003">
    <property type="protein sequence ID" value="SDX73780.1"/>
    <property type="molecule type" value="Genomic_DNA"/>
</dbReference>
<dbReference type="STRING" id="589385.SAMN05421504_103664"/>
<dbReference type="NCBIfam" id="NF009993">
    <property type="entry name" value="PRK13462.1"/>
    <property type="match status" value="1"/>
</dbReference>
<organism evidence="3 4">
    <name type="scientific">Amycolatopsis xylanica</name>
    <dbReference type="NCBI Taxonomy" id="589385"/>
    <lineage>
        <taxon>Bacteria</taxon>
        <taxon>Bacillati</taxon>
        <taxon>Actinomycetota</taxon>
        <taxon>Actinomycetes</taxon>
        <taxon>Pseudonocardiales</taxon>
        <taxon>Pseudonocardiaceae</taxon>
        <taxon>Amycolatopsis</taxon>
    </lineage>
</organism>
<feature type="binding site" evidence="2">
    <location>
        <position position="56"/>
    </location>
    <ligand>
        <name>substrate</name>
    </ligand>
</feature>
<dbReference type="AlphaFoldDB" id="A0A1H3E591"/>
<dbReference type="OrthoDB" id="4697614at2"/>
<sequence length="186" mass="20240">MGHRLFLLRHGQTEWSATGRHTGRTDIPLTQAGEDQARAVRLTEKPPLVWSSPRRRALRTAELAGLTVTETTEDLAEWDYGDYEGVTTDEIRETVPGWTVWTHPIPGGESATDVAARADAVIARFRAAGSDVIAVGHGHFSRVLVTRWIGLPAVSGVHFAVDPASITILGDERGVPQIDHLNLPPS</sequence>
<protein>
    <submittedName>
        <fullName evidence="3">Probable phosphoglycerate mutase</fullName>
    </submittedName>
</protein>
<feature type="binding site" evidence="2">
    <location>
        <begin position="77"/>
        <end position="80"/>
    </location>
    <ligand>
        <name>substrate</name>
    </ligand>
</feature>
<keyword evidence="4" id="KW-1185">Reference proteome</keyword>
<evidence type="ECO:0000256" key="2">
    <source>
        <dbReference type="PIRSR" id="PIRSR613078-2"/>
    </source>
</evidence>
<feature type="binding site" evidence="2">
    <location>
        <begin position="22"/>
        <end position="23"/>
    </location>
    <ligand>
        <name>substrate</name>
    </ligand>
</feature>
<accession>A0A1H3E591</accession>
<dbReference type="InterPro" id="IPR013078">
    <property type="entry name" value="His_Pase_superF_clade-1"/>
</dbReference>
<evidence type="ECO:0000256" key="1">
    <source>
        <dbReference type="PIRSR" id="PIRSR613078-1"/>
    </source>
</evidence>
<dbReference type="PANTHER" id="PTHR48100">
    <property type="entry name" value="BROAD-SPECIFICITY PHOSPHATASE YOR283W-RELATED"/>
    <property type="match status" value="1"/>
</dbReference>
<dbReference type="Proteomes" id="UP000199515">
    <property type="component" value="Unassembled WGS sequence"/>
</dbReference>
<gene>
    <name evidence="3" type="ORF">SAMN05421504_103664</name>
</gene>
<dbReference type="Pfam" id="PF00300">
    <property type="entry name" value="His_Phos_1"/>
    <property type="match status" value="1"/>
</dbReference>
<dbReference type="InterPro" id="IPR029033">
    <property type="entry name" value="His_PPase_superfam"/>
</dbReference>
<name>A0A1H3E591_9PSEU</name>
<feature type="active site" description="Tele-phosphohistidine intermediate" evidence="1">
    <location>
        <position position="10"/>
    </location>
</feature>